<feature type="domain" description="Tail sheath protein C-terminal" evidence="3">
    <location>
        <begin position="548"/>
        <end position="652"/>
    </location>
</feature>
<name>A0ABY7V779_9GAMM</name>
<organism evidence="4 5">
    <name type="scientific">Thalassomonas haliotis</name>
    <dbReference type="NCBI Taxonomy" id="485448"/>
    <lineage>
        <taxon>Bacteria</taxon>
        <taxon>Pseudomonadati</taxon>
        <taxon>Pseudomonadota</taxon>
        <taxon>Gammaproteobacteria</taxon>
        <taxon>Alteromonadales</taxon>
        <taxon>Colwelliaceae</taxon>
        <taxon>Thalassomonas</taxon>
    </lineage>
</organism>
<feature type="domain" description="Tail sheath protein subtilisin-like" evidence="2">
    <location>
        <begin position="457"/>
        <end position="544"/>
    </location>
</feature>
<dbReference type="EMBL" id="CP059693">
    <property type="protein sequence ID" value="WDE09524.1"/>
    <property type="molecule type" value="Genomic_DNA"/>
</dbReference>
<gene>
    <name evidence="4" type="ORF">H3N35_14375</name>
</gene>
<dbReference type="Gene3D" id="3.40.50.11780">
    <property type="match status" value="2"/>
</dbReference>
<evidence type="ECO:0000256" key="1">
    <source>
        <dbReference type="ARBA" id="ARBA00008005"/>
    </source>
</evidence>
<evidence type="ECO:0000259" key="3">
    <source>
        <dbReference type="Pfam" id="PF17482"/>
    </source>
</evidence>
<dbReference type="PANTHER" id="PTHR35861:SF1">
    <property type="entry name" value="PHAGE TAIL SHEATH PROTEIN"/>
    <property type="match status" value="1"/>
</dbReference>
<reference evidence="4 5" key="1">
    <citation type="journal article" date="2022" name="Mar. Drugs">
        <title>Bioassay-Guided Fractionation Leads to the Detection of Cholic Acid Generated by the Rare Thalassomonas sp.</title>
        <authorList>
            <person name="Pheiffer F."/>
            <person name="Schneider Y.K."/>
            <person name="Hansen E.H."/>
            <person name="Andersen J.H."/>
            <person name="Isaksson J."/>
            <person name="Busche T."/>
            <person name="R C."/>
            <person name="Kalinowski J."/>
            <person name="Zyl L.V."/>
            <person name="Trindade M."/>
        </authorList>
    </citation>
    <scope>NUCLEOTIDE SEQUENCE [LARGE SCALE GENOMIC DNA]</scope>
    <source>
        <strain evidence="4 5">A5K-61T</strain>
    </source>
</reference>
<dbReference type="RefSeq" id="WP_274049473.1">
    <property type="nucleotide sequence ID" value="NZ_CP059693.1"/>
</dbReference>
<protein>
    <submittedName>
        <fullName evidence="4">Phage tail sheath subtilisin-like domain-containing protein</fullName>
    </submittedName>
</protein>
<dbReference type="InterPro" id="IPR035089">
    <property type="entry name" value="Phage_sheath_subtilisin"/>
</dbReference>
<keyword evidence="5" id="KW-1185">Reference proteome</keyword>
<dbReference type="Proteomes" id="UP001215231">
    <property type="component" value="Chromosome"/>
</dbReference>
<dbReference type="PANTHER" id="PTHR35861">
    <property type="match status" value="1"/>
</dbReference>
<dbReference type="Pfam" id="PF04984">
    <property type="entry name" value="Phage_sheath_1"/>
    <property type="match status" value="1"/>
</dbReference>
<sequence>MASYKTPDVYVEEISIFPPSVAQVETAIPAFIGYTQKAKRNTERDLLLKPTEVTSLVEYNLLFGEAPPINVDNVNLDENFAVADSKMTSKFYMYDAIRLFFKNGGGKCYIVSTGVFEENSDGPVRTDFDSGLAALKKQDEPTMILFPDAVNLDAGNFYGLQKQALVQCKDLQDRVCIFDLQEEIEPADTYDWKGLVYEAFRNNIGMNNLKYGAAYTPWLKTNLPISVHYRDIRGKVKRAGVELSMKGLVPDPQVDTTVDSLEQAVLDKDAVDTGLETLRGDQATISKKFTKLLDEFKKSSTANNYKALYNFIYNTALQVDNWYVGGAALKNPLMVSQISSLVKDSLKGSLSKLISYDIAADTALTSSYNLFSAAKYADVMDTDDWGKIFKTTPPAAADAAKVFGDGNNTAKQLNSLGKLTEVFAEVMVPITEILSAAKKHETTQEDALYDSHPIYKNIVRAVGASLTTVPPSGAMAGVYAMVDSTRGVWKAPANVSVNGVVGLNRQIDFFDQETLNVDVNSGKSINCIRAFTGRGMMVWGARTLAGNDNEWRYISVRRFFNMVEESVKKSTYWAVFEPNDANTWIKVKAMIENFLTLQWRDGALQGATTKQAFFVNVGLGTTMTAMDILEGRMIVEIGMAVVRPAEFIILRFSHKMPEA</sequence>
<dbReference type="InterPro" id="IPR020287">
    <property type="entry name" value="Tail_sheath_C"/>
</dbReference>
<evidence type="ECO:0000259" key="2">
    <source>
        <dbReference type="Pfam" id="PF04984"/>
    </source>
</evidence>
<evidence type="ECO:0000313" key="4">
    <source>
        <dbReference type="EMBL" id="WDE09524.1"/>
    </source>
</evidence>
<accession>A0ABY7V779</accession>
<proteinExistence type="inferred from homology"/>
<dbReference type="InterPro" id="IPR052042">
    <property type="entry name" value="Tail_sheath_structural"/>
</dbReference>
<comment type="similarity">
    <text evidence="1">Belongs to the myoviridae tail sheath protein family.</text>
</comment>
<dbReference type="Pfam" id="PF17482">
    <property type="entry name" value="Phage_sheath_1C"/>
    <property type="match status" value="1"/>
</dbReference>
<evidence type="ECO:0000313" key="5">
    <source>
        <dbReference type="Proteomes" id="UP001215231"/>
    </source>
</evidence>